<dbReference type="STRING" id="5539.A0A3E2GTK2"/>
<feature type="compositionally biased region" description="Low complexity" evidence="1">
    <location>
        <begin position="557"/>
        <end position="574"/>
    </location>
</feature>
<dbReference type="Proteomes" id="UP000258309">
    <property type="component" value="Unassembled WGS sequence"/>
</dbReference>
<dbReference type="OrthoDB" id="4733706at2759"/>
<dbReference type="AlphaFoldDB" id="A0A3E2GTK2"/>
<evidence type="ECO:0000256" key="2">
    <source>
        <dbReference type="SAM" id="SignalP"/>
    </source>
</evidence>
<name>A0A3E2GTK2_SCYLI</name>
<sequence>MLPSFVSPAVALGALFVTSSLAGPVDVRSDGLAMDLAAQERLPSINLGSYSLVTAHENDVLFDVVAATGGNSARLKVECIDCRTWGTAVITTSGVNKNEDIIGDIVEFFKDPVDTIMDAFDLDVKISFDDCGGYFEFDILAIDTMTYSIPIFSSGITSGIACSEEVTLGLGVFVDLVFSLSAEIDLSAGFEVAFPEGAYITVDPLSGDIVDHSFSGGSVQHLPVEVRSGSAIFRAALRVRVQAGTTVEVFGTGFDFELGVSADLIEYEASLASTSDCDLAITESIDVNIGAYAHAVVEIDYKTFGVAPAVVTTILDVALPSLCLVRDIEPTGTIYTAPAETMSLAESSIIGSVSAAPSTTPIAVTAIATSTSSSAVFSSTGAIFYQSSGSVTATPTSRYSNSTITTAPSLVTSTVYSTDLVTVTSCAANVIHCPANQASEVVITSTTVLYTTVCPAGQIQPSFTLSTTSSSSATSVPTAAITQGFSLTPCKTPAVSTVYAPTFVVPTYTMPTATTFTIPYPNWNSTTSTIGGYVSPTGAAKAVDITASASVPPPSSPSKMPSYTSNSTTSTSGTPFTNAAIRPEALPKGFQLAAWFMLALCFLG</sequence>
<feature type="non-terminal residue" evidence="3">
    <location>
        <position position="604"/>
    </location>
</feature>
<evidence type="ECO:0000313" key="3">
    <source>
        <dbReference type="EMBL" id="RFU24378.1"/>
    </source>
</evidence>
<keyword evidence="4" id="KW-1185">Reference proteome</keyword>
<organism evidence="3 4">
    <name type="scientific">Scytalidium lignicola</name>
    <name type="common">Hyphomycete</name>
    <dbReference type="NCBI Taxonomy" id="5539"/>
    <lineage>
        <taxon>Eukaryota</taxon>
        <taxon>Fungi</taxon>
        <taxon>Dikarya</taxon>
        <taxon>Ascomycota</taxon>
        <taxon>Pezizomycotina</taxon>
        <taxon>Leotiomycetes</taxon>
        <taxon>Leotiomycetes incertae sedis</taxon>
        <taxon>Scytalidium</taxon>
    </lineage>
</organism>
<feature type="chain" id="PRO_5017738662" evidence="2">
    <location>
        <begin position="23"/>
        <end position="604"/>
    </location>
</feature>
<dbReference type="EMBL" id="NCSJ02000456">
    <property type="protein sequence ID" value="RFU24378.1"/>
    <property type="molecule type" value="Genomic_DNA"/>
</dbReference>
<comment type="caution">
    <text evidence="3">The sequence shown here is derived from an EMBL/GenBank/DDBJ whole genome shotgun (WGS) entry which is preliminary data.</text>
</comment>
<feature type="signal peptide" evidence="2">
    <location>
        <begin position="1"/>
        <end position="22"/>
    </location>
</feature>
<evidence type="ECO:0000313" key="4">
    <source>
        <dbReference type="Proteomes" id="UP000258309"/>
    </source>
</evidence>
<proteinExistence type="predicted"/>
<gene>
    <name evidence="3" type="ORF">B7463_g11961</name>
</gene>
<feature type="non-terminal residue" evidence="3">
    <location>
        <position position="1"/>
    </location>
</feature>
<keyword evidence="2" id="KW-0732">Signal</keyword>
<evidence type="ECO:0000256" key="1">
    <source>
        <dbReference type="SAM" id="MobiDB-lite"/>
    </source>
</evidence>
<dbReference type="OMA" id="IKTIKCP"/>
<protein>
    <submittedName>
        <fullName evidence="3">Uncharacterized protein</fullName>
    </submittedName>
</protein>
<accession>A0A3E2GTK2</accession>
<feature type="region of interest" description="Disordered" evidence="1">
    <location>
        <begin position="548"/>
        <end position="576"/>
    </location>
</feature>
<reference evidence="3 4" key="1">
    <citation type="submission" date="2018-05" db="EMBL/GenBank/DDBJ databases">
        <title>Draft genome sequence of Scytalidium lignicola DSM 105466, a ubiquitous saprotrophic fungus.</title>
        <authorList>
            <person name="Buettner E."/>
            <person name="Gebauer A.M."/>
            <person name="Hofrichter M."/>
            <person name="Liers C."/>
            <person name="Kellner H."/>
        </authorList>
    </citation>
    <scope>NUCLEOTIDE SEQUENCE [LARGE SCALE GENOMIC DNA]</scope>
    <source>
        <strain evidence="3 4">DSM 105466</strain>
    </source>
</reference>